<protein>
    <recommendedName>
        <fullName evidence="3">DUF2927 domain-containing protein</fullName>
    </recommendedName>
</protein>
<gene>
    <name evidence="1" type="ORF">SAMN06265368_0181</name>
</gene>
<keyword evidence="2" id="KW-1185">Reference proteome</keyword>
<evidence type="ECO:0008006" key="3">
    <source>
        <dbReference type="Google" id="ProtNLM"/>
    </source>
</evidence>
<dbReference type="RefSeq" id="WP_097151533.1">
    <property type="nucleotide sequence ID" value="NZ_OBEL01000001.1"/>
</dbReference>
<dbReference type="Pfam" id="PF11150">
    <property type="entry name" value="DUF2927"/>
    <property type="match status" value="1"/>
</dbReference>
<dbReference type="Proteomes" id="UP000219439">
    <property type="component" value="Unassembled WGS sequence"/>
</dbReference>
<dbReference type="InterPro" id="IPR021323">
    <property type="entry name" value="DUF2927"/>
</dbReference>
<evidence type="ECO:0000313" key="1">
    <source>
        <dbReference type="EMBL" id="SNZ05688.1"/>
    </source>
</evidence>
<evidence type="ECO:0000313" key="2">
    <source>
        <dbReference type="Proteomes" id="UP000219439"/>
    </source>
</evidence>
<reference evidence="1 2" key="1">
    <citation type="submission" date="2017-09" db="EMBL/GenBank/DDBJ databases">
        <authorList>
            <person name="Ehlers B."/>
            <person name="Leendertz F.H."/>
        </authorList>
    </citation>
    <scope>NUCLEOTIDE SEQUENCE [LARGE SCALE GENOMIC DNA]</scope>
    <source>
        <strain evidence="1 2">DSM 18289</strain>
    </source>
</reference>
<dbReference type="OrthoDB" id="3295600at2"/>
<proteinExistence type="predicted"/>
<name>A0A285N8Q1_9HYPH</name>
<dbReference type="AlphaFoldDB" id="A0A285N8Q1"/>
<dbReference type="EMBL" id="OBEL01000001">
    <property type="protein sequence ID" value="SNZ05688.1"/>
    <property type="molecule type" value="Genomic_DNA"/>
</dbReference>
<organism evidence="1 2">
    <name type="scientific">Cohaesibacter gelatinilyticus</name>
    <dbReference type="NCBI Taxonomy" id="372072"/>
    <lineage>
        <taxon>Bacteria</taxon>
        <taxon>Pseudomonadati</taxon>
        <taxon>Pseudomonadota</taxon>
        <taxon>Alphaproteobacteria</taxon>
        <taxon>Hyphomicrobiales</taxon>
        <taxon>Cohaesibacteraceae</taxon>
    </lineage>
</organism>
<sequence>MPTRQISYPLDRFVPDASAFFFACLLGLMVLFTTDVAQSAPAKYPDALVADGFYRTVFGSEIRALSWGSQTNRVKKYVTPIKIWIDNRSRINRKALVRRFVSSLPLYIPALQLSLVRNRKDANFRIFIVDREDYASTVRREIFRNNSIDVPGQCIVRVLSRRSGILGSDAVLVANQGKNLFRRCMVEEILQGLGPVNDDDSLMYSVFNDRSRFDHFTRFDRLILNMLYNKRVKPGMTRRQVEPITMDILRDAKAIVSRRP</sequence>
<accession>A0A285N8Q1</accession>